<name>A0A4R0R6D5_9APHY</name>
<feature type="region of interest" description="Disordered" evidence="1">
    <location>
        <begin position="134"/>
        <end position="274"/>
    </location>
</feature>
<dbReference type="OrthoDB" id="3246206at2759"/>
<feature type="compositionally biased region" description="Low complexity" evidence="1">
    <location>
        <begin position="244"/>
        <end position="255"/>
    </location>
</feature>
<feature type="region of interest" description="Disordered" evidence="1">
    <location>
        <begin position="55"/>
        <end position="113"/>
    </location>
</feature>
<organism evidence="2 3">
    <name type="scientific">Steccherinum ochraceum</name>
    <dbReference type="NCBI Taxonomy" id="92696"/>
    <lineage>
        <taxon>Eukaryota</taxon>
        <taxon>Fungi</taxon>
        <taxon>Dikarya</taxon>
        <taxon>Basidiomycota</taxon>
        <taxon>Agaricomycotina</taxon>
        <taxon>Agaricomycetes</taxon>
        <taxon>Polyporales</taxon>
        <taxon>Steccherinaceae</taxon>
        <taxon>Steccherinum</taxon>
    </lineage>
</organism>
<evidence type="ECO:0000313" key="2">
    <source>
        <dbReference type="EMBL" id="TCD62962.1"/>
    </source>
</evidence>
<feature type="compositionally biased region" description="Polar residues" evidence="1">
    <location>
        <begin position="208"/>
        <end position="229"/>
    </location>
</feature>
<comment type="caution">
    <text evidence="2">The sequence shown here is derived from an EMBL/GenBank/DDBJ whole genome shotgun (WGS) entry which is preliminary data.</text>
</comment>
<dbReference type="AlphaFoldDB" id="A0A4R0R6D5"/>
<protein>
    <submittedName>
        <fullName evidence="2">Uncharacterized protein</fullName>
    </submittedName>
</protein>
<evidence type="ECO:0000313" key="3">
    <source>
        <dbReference type="Proteomes" id="UP000292702"/>
    </source>
</evidence>
<evidence type="ECO:0000256" key="1">
    <source>
        <dbReference type="SAM" id="MobiDB-lite"/>
    </source>
</evidence>
<sequence>MPGPVIYVAFAIGTVAAVVAFKEFIYEPHIAPQVEAWAEARRRVRQRRSQVPVAVPVNRNENEGRRDTGKKRGSVTPPENDPMSVELEDMVARETASWKASSSRDASLRQRKTHNVMEESNVFIPYDPMAPTQVVFDSSDTESTRSFKSARSPVPRSRSISTQTADEIATPSPRTAASHLSRGSSIAQRARSPTMRSSPGPAPALPTPVSNMSPSSSRATSPTNSQMYHSASSASSFTPAVIGPTSRASSRTPSSLDAMSDVARSNPASRVTSPFSDIHAASAARSRSPSQPSFSPAIRAVSPHAHFAESATVLSDTSSPLILSPEIGSDYSLPSDPDELAGMILSPSLRSGMFSPSVDLAREMQEDPFEVGSETESWDSFGRRTPEH</sequence>
<accession>A0A4R0R6D5</accession>
<dbReference type="EMBL" id="RWJN01000333">
    <property type="protein sequence ID" value="TCD62962.1"/>
    <property type="molecule type" value="Genomic_DNA"/>
</dbReference>
<proteinExistence type="predicted"/>
<feature type="region of interest" description="Disordered" evidence="1">
    <location>
        <begin position="364"/>
        <end position="388"/>
    </location>
</feature>
<dbReference type="Proteomes" id="UP000292702">
    <property type="component" value="Unassembled WGS sequence"/>
</dbReference>
<reference evidence="2 3" key="1">
    <citation type="submission" date="2018-11" db="EMBL/GenBank/DDBJ databases">
        <title>Genome assembly of Steccherinum ochraceum LE-BIN_3174, the white-rot fungus of the Steccherinaceae family (The Residual Polyporoid clade, Polyporales, Basidiomycota).</title>
        <authorList>
            <person name="Fedorova T.V."/>
            <person name="Glazunova O.A."/>
            <person name="Landesman E.O."/>
            <person name="Moiseenko K.V."/>
            <person name="Psurtseva N.V."/>
            <person name="Savinova O.S."/>
            <person name="Shakhova N.V."/>
            <person name="Tyazhelova T.V."/>
            <person name="Vasina D.V."/>
        </authorList>
    </citation>
    <scope>NUCLEOTIDE SEQUENCE [LARGE SCALE GENOMIC DNA]</scope>
    <source>
        <strain evidence="2 3">LE-BIN_3174</strain>
    </source>
</reference>
<gene>
    <name evidence="2" type="ORF">EIP91_006193</name>
</gene>
<keyword evidence="3" id="KW-1185">Reference proteome</keyword>